<dbReference type="AlphaFoldDB" id="A0A2T7BBQ3"/>
<dbReference type="EMBL" id="QCYK01000004">
    <property type="protein sequence ID" value="PUZ21811.1"/>
    <property type="molecule type" value="Genomic_DNA"/>
</dbReference>
<keyword evidence="2" id="KW-1185">Reference proteome</keyword>
<sequence length="249" mass="26496">MGQKIKGKDMVFRATPPGGTEEVFCSCTNNVLDIVRDTVETTPPTTNWKDFEPAAISFTVTGDAIGAFDSKGNMYSLGGWLVNGLKVDFRLAAGGLMYSGKILITNVNITAAHKDLVKYTFTAIGCGQLATNTASQSYSVYLANPVGKRLAGCPNPYPVGLLWYDNTFIGLANDAEDVIEQFNAYIENNGQYILTGTSGGCDFTMQIPWDSDDRPQFIPAVPGNAFGIGTAVPGQVIGIDNSGNVIIGP</sequence>
<protein>
    <submittedName>
        <fullName evidence="1">Uncharacterized protein</fullName>
    </submittedName>
</protein>
<dbReference type="Proteomes" id="UP000244450">
    <property type="component" value="Unassembled WGS sequence"/>
</dbReference>
<name>A0A2T7BBQ3_9BACT</name>
<accession>A0A2T7BBQ3</accession>
<gene>
    <name evidence="1" type="ORF">DCC81_24805</name>
</gene>
<comment type="caution">
    <text evidence="1">The sequence shown here is derived from an EMBL/GenBank/DDBJ whole genome shotgun (WGS) entry which is preliminary data.</text>
</comment>
<evidence type="ECO:0000313" key="2">
    <source>
        <dbReference type="Proteomes" id="UP000244450"/>
    </source>
</evidence>
<proteinExistence type="predicted"/>
<evidence type="ECO:0000313" key="1">
    <source>
        <dbReference type="EMBL" id="PUZ21811.1"/>
    </source>
</evidence>
<reference evidence="1 2" key="1">
    <citation type="submission" date="2018-04" db="EMBL/GenBank/DDBJ databases">
        <title>Chitinophaga fuyangensis sp. nov., isolated from soil in a chemical factory.</title>
        <authorList>
            <person name="Chen K."/>
        </authorList>
    </citation>
    <scope>NUCLEOTIDE SEQUENCE [LARGE SCALE GENOMIC DNA]</scope>
    <source>
        <strain evidence="1 2">LY-1</strain>
    </source>
</reference>
<organism evidence="1 2">
    <name type="scientific">Chitinophaga parva</name>
    <dbReference type="NCBI Taxonomy" id="2169414"/>
    <lineage>
        <taxon>Bacteria</taxon>
        <taxon>Pseudomonadati</taxon>
        <taxon>Bacteroidota</taxon>
        <taxon>Chitinophagia</taxon>
        <taxon>Chitinophagales</taxon>
        <taxon>Chitinophagaceae</taxon>
        <taxon>Chitinophaga</taxon>
    </lineage>
</organism>